<dbReference type="Pfam" id="PF00431">
    <property type="entry name" value="CUB"/>
    <property type="match status" value="1"/>
</dbReference>
<evidence type="ECO:0000256" key="2">
    <source>
        <dbReference type="ARBA" id="ARBA00023157"/>
    </source>
</evidence>
<dbReference type="AlphaFoldDB" id="V5FSD3"/>
<feature type="domain" description="CUB" evidence="4">
    <location>
        <begin position="8"/>
        <end position="119"/>
    </location>
</feature>
<protein>
    <submittedName>
        <fullName evidence="5">Cubilin</fullName>
    </submittedName>
</protein>
<evidence type="ECO:0000256" key="3">
    <source>
        <dbReference type="PROSITE-ProRule" id="PRU00059"/>
    </source>
</evidence>
<dbReference type="SMART" id="SM00042">
    <property type="entry name" value="CUB"/>
    <property type="match status" value="1"/>
</dbReference>
<name>V5FSD3_ANOGL</name>
<organism evidence="5">
    <name type="scientific">Anoplophora glabripennis</name>
    <name type="common">Asian longhorn beetle</name>
    <name type="synonym">Anoplophora nobilis</name>
    <dbReference type="NCBI Taxonomy" id="217634"/>
    <lineage>
        <taxon>Eukaryota</taxon>
        <taxon>Metazoa</taxon>
        <taxon>Ecdysozoa</taxon>
        <taxon>Arthropoda</taxon>
        <taxon>Hexapoda</taxon>
        <taxon>Insecta</taxon>
        <taxon>Pterygota</taxon>
        <taxon>Neoptera</taxon>
        <taxon>Endopterygota</taxon>
        <taxon>Coleoptera</taxon>
        <taxon>Polyphaga</taxon>
        <taxon>Cucujiformia</taxon>
        <taxon>Chrysomeloidea</taxon>
        <taxon>Cerambycidae</taxon>
        <taxon>Lamiinae</taxon>
        <taxon>Lamiini</taxon>
        <taxon>Anoplophora</taxon>
    </lineage>
</organism>
<dbReference type="PANTHER" id="PTHR24251">
    <property type="entry name" value="OVOCHYMASE-RELATED"/>
    <property type="match status" value="1"/>
</dbReference>
<evidence type="ECO:0000313" key="5">
    <source>
        <dbReference type="EMBL" id="JAB60555.1"/>
    </source>
</evidence>
<keyword evidence="2" id="KW-1015">Disulfide bond</keyword>
<dbReference type="CDD" id="cd00041">
    <property type="entry name" value="CUB"/>
    <property type="match status" value="1"/>
</dbReference>
<evidence type="ECO:0000256" key="1">
    <source>
        <dbReference type="ARBA" id="ARBA00022737"/>
    </source>
</evidence>
<dbReference type="Gene3D" id="2.60.120.290">
    <property type="entry name" value="Spermadhesin, CUB domain"/>
    <property type="match status" value="1"/>
</dbReference>
<reference evidence="5" key="1">
    <citation type="submission" date="2013-07" db="EMBL/GenBank/DDBJ databases">
        <title>Midgut Transcriptome Profiling of Anoplphora glabripennis, a Lignocellulose Degrading, Wood-Boring Cerambycid.</title>
        <authorList>
            <person name="Scully E.D."/>
            <person name="Hoover K."/>
            <person name="Carlson J.E."/>
            <person name="Tien M."/>
            <person name="Geib S.M."/>
        </authorList>
    </citation>
    <scope>NUCLEOTIDE SEQUENCE</scope>
</reference>
<dbReference type="InterPro" id="IPR035914">
    <property type="entry name" value="Sperma_CUB_dom_sf"/>
</dbReference>
<evidence type="ECO:0000259" key="4">
    <source>
        <dbReference type="PROSITE" id="PS01180"/>
    </source>
</evidence>
<accession>V5FSD3</accession>
<keyword evidence="1" id="KW-0677">Repeat</keyword>
<feature type="non-terminal residue" evidence="5">
    <location>
        <position position="119"/>
    </location>
</feature>
<sequence>FVHESNVCGGNYYTSNGIIKSPNYPASYPSNLDCTWKIIVPSGQQILLNVTDFELESYRSCQFDLLEIRDGSTSHSPLIGKYCSVIPKLIPSHANELYLHFKTDGFITRRGFKIRWSSA</sequence>
<dbReference type="EMBL" id="GALX01007911">
    <property type="protein sequence ID" value="JAB60555.1"/>
    <property type="molecule type" value="Transcribed_RNA"/>
</dbReference>
<dbReference type="SUPFAM" id="SSF49854">
    <property type="entry name" value="Spermadhesin, CUB domain"/>
    <property type="match status" value="1"/>
</dbReference>
<dbReference type="PANTHER" id="PTHR24251:SF37">
    <property type="entry name" value="CUB DOMAIN-CONTAINING PROTEIN"/>
    <property type="match status" value="1"/>
</dbReference>
<proteinExistence type="predicted"/>
<dbReference type="PROSITE" id="PS01180">
    <property type="entry name" value="CUB"/>
    <property type="match status" value="1"/>
</dbReference>
<gene>
    <name evidence="5" type="primary">CUBN</name>
</gene>
<feature type="non-terminal residue" evidence="5">
    <location>
        <position position="1"/>
    </location>
</feature>
<dbReference type="FunFam" id="2.60.120.290:FF:000013">
    <property type="entry name" value="Membrane frizzled-related protein"/>
    <property type="match status" value="1"/>
</dbReference>
<comment type="caution">
    <text evidence="3">Lacks conserved residue(s) required for the propagation of feature annotation.</text>
</comment>
<dbReference type="InterPro" id="IPR000859">
    <property type="entry name" value="CUB_dom"/>
</dbReference>